<accession>A0A839E892</accession>
<proteinExistence type="predicted"/>
<protein>
    <submittedName>
        <fullName evidence="2">Uncharacterized protein</fullName>
    </submittedName>
</protein>
<comment type="caution">
    <text evidence="2">The sequence shown here is derived from an EMBL/GenBank/DDBJ whole genome shotgun (WGS) entry which is preliminary data.</text>
</comment>
<dbReference type="EMBL" id="JACGWZ010000012">
    <property type="protein sequence ID" value="MBA8827883.1"/>
    <property type="molecule type" value="Genomic_DNA"/>
</dbReference>
<dbReference type="AlphaFoldDB" id="A0A839E892"/>
<dbReference type="RefSeq" id="WP_182547033.1">
    <property type="nucleotide sequence ID" value="NZ_JACGWZ010000012.1"/>
</dbReference>
<name>A0A839E892_9PSEU</name>
<dbReference type="EMBL" id="JACGWZ010000014">
    <property type="protein sequence ID" value="MBA8827917.1"/>
    <property type="molecule type" value="Genomic_DNA"/>
</dbReference>
<evidence type="ECO:0000313" key="3">
    <source>
        <dbReference type="Proteomes" id="UP000569329"/>
    </source>
</evidence>
<keyword evidence="3" id="KW-1185">Reference proteome</keyword>
<dbReference type="Proteomes" id="UP000569329">
    <property type="component" value="Unassembled WGS sequence"/>
</dbReference>
<organism evidence="2 3">
    <name type="scientific">Halosaccharopolyspora lacisalsi</name>
    <dbReference type="NCBI Taxonomy" id="1000566"/>
    <lineage>
        <taxon>Bacteria</taxon>
        <taxon>Bacillati</taxon>
        <taxon>Actinomycetota</taxon>
        <taxon>Actinomycetes</taxon>
        <taxon>Pseudonocardiales</taxon>
        <taxon>Pseudonocardiaceae</taxon>
        <taxon>Halosaccharopolyspora</taxon>
    </lineage>
</organism>
<reference evidence="2 3" key="1">
    <citation type="submission" date="2020-07" db="EMBL/GenBank/DDBJ databases">
        <title>Sequencing the genomes of 1000 actinobacteria strains.</title>
        <authorList>
            <person name="Klenk H.-P."/>
        </authorList>
    </citation>
    <scope>NUCLEOTIDE SEQUENCE [LARGE SCALE GENOMIC DNA]</scope>
    <source>
        <strain evidence="2 3">DSM 45975</strain>
    </source>
</reference>
<sequence length="133" mass="15003">MSEPAPKDIHTHFGLSYANYLVMPRALLQSMPEDWQHRFVELLDQFENAFTHVDQASSYDVTPGEGRYLTEVSRPVLESLGWTVQHGADETLYYTPDGHEITGAEADVHHVLVPSADPVPHYDRGRAYIAPNL</sequence>
<evidence type="ECO:0000313" key="2">
    <source>
        <dbReference type="EMBL" id="MBA8827917.1"/>
    </source>
</evidence>
<gene>
    <name evidence="1" type="ORF">FHX42_005290</name>
    <name evidence="2" type="ORF">FHX42_005324</name>
</gene>
<evidence type="ECO:0000313" key="1">
    <source>
        <dbReference type="EMBL" id="MBA8827883.1"/>
    </source>
</evidence>